<protein>
    <submittedName>
        <fullName evidence="2">Uncharacterized protein</fullName>
    </submittedName>
</protein>
<evidence type="ECO:0000256" key="1">
    <source>
        <dbReference type="SAM" id="SignalP"/>
    </source>
</evidence>
<dbReference type="EMBL" id="CP044463">
    <property type="protein sequence ID" value="QIC67120.1"/>
    <property type="molecule type" value="Genomic_DNA"/>
</dbReference>
<organism evidence="2 3">
    <name type="scientific">Acinetobacter schindleri</name>
    <dbReference type="NCBI Taxonomy" id="108981"/>
    <lineage>
        <taxon>Bacteria</taxon>
        <taxon>Pseudomonadati</taxon>
        <taxon>Pseudomonadota</taxon>
        <taxon>Gammaproteobacteria</taxon>
        <taxon>Moraxellales</taxon>
        <taxon>Moraxellaceae</taxon>
        <taxon>Acinetobacter</taxon>
    </lineage>
</organism>
<feature type="signal peptide" evidence="1">
    <location>
        <begin position="1"/>
        <end position="30"/>
    </location>
</feature>
<gene>
    <name evidence="2" type="ORF">FSC10_06960</name>
</gene>
<name>A0AAE7BWQ0_9GAMM</name>
<proteinExistence type="predicted"/>
<dbReference type="AlphaFoldDB" id="A0AAE7BWQ0"/>
<feature type="chain" id="PRO_5042259997" evidence="1">
    <location>
        <begin position="31"/>
        <end position="219"/>
    </location>
</feature>
<keyword evidence="1" id="KW-0732">Signal</keyword>
<reference evidence="2 3" key="1">
    <citation type="submission" date="2019-09" db="EMBL/GenBank/DDBJ databases">
        <title>Non-baumannii Acinetobacter spp. carrying blaNDM-1 isolated in China.</title>
        <authorList>
            <person name="Cui C."/>
            <person name="Chen C."/>
            <person name="Sun J."/>
            <person name="Liu Y."/>
        </authorList>
    </citation>
    <scope>NUCLEOTIDE SEQUENCE [LARGE SCALE GENOMIC DNA]</scope>
    <source>
        <strain evidence="2 3">HZE23-1</strain>
    </source>
</reference>
<evidence type="ECO:0000313" key="3">
    <source>
        <dbReference type="Proteomes" id="UP000503505"/>
    </source>
</evidence>
<accession>A0AAE7BWQ0</accession>
<evidence type="ECO:0000313" key="2">
    <source>
        <dbReference type="EMBL" id="QIC67120.1"/>
    </source>
</evidence>
<dbReference type="RefSeq" id="WP_005222319.1">
    <property type="nucleotide sequence ID" value="NZ_CAURJC010000001.1"/>
</dbReference>
<dbReference type="Proteomes" id="UP000503505">
    <property type="component" value="Chromosome"/>
</dbReference>
<sequence>MLLKTDIKMMKLLGLMLGLSTLATSATASAHPLECSDSSQASKATSTLCSVPLAEFRKNLASQYLTAYLITDAPLSIIQDTHQLWLNRLQQCKTLDCYKQQFDVRLDDLNIFISLNQSLTQHYLKFEQGQIAKQPVHLKIHQLSKDRIKIEGIAYRSPKNRIDTQTIPFLAYTTPEAKTEITDNENDCKYEFHYTKAILSVKTQQKGCERFSGVYRLYD</sequence>